<dbReference type="OrthoDB" id="21151at2759"/>
<dbReference type="Pfam" id="PF12632">
    <property type="entry name" value="Vezatin"/>
    <property type="match status" value="1"/>
</dbReference>
<feature type="region of interest" description="Disordered" evidence="5">
    <location>
        <begin position="347"/>
        <end position="372"/>
    </location>
</feature>
<keyword evidence="3 6" id="KW-1133">Transmembrane helix</keyword>
<feature type="compositionally biased region" description="Polar residues" evidence="5">
    <location>
        <begin position="765"/>
        <end position="774"/>
    </location>
</feature>
<dbReference type="InterPro" id="IPR026859">
    <property type="entry name" value="Myosin-bd"/>
</dbReference>
<feature type="region of interest" description="Disordered" evidence="5">
    <location>
        <begin position="754"/>
        <end position="774"/>
    </location>
</feature>
<evidence type="ECO:0000256" key="6">
    <source>
        <dbReference type="SAM" id="Phobius"/>
    </source>
</evidence>
<evidence type="ECO:0000313" key="8">
    <source>
        <dbReference type="EMBL" id="KAG0144178.1"/>
    </source>
</evidence>
<reference evidence="8" key="1">
    <citation type="submission" date="2013-11" db="EMBL/GenBank/DDBJ databases">
        <title>Genome sequence of the fusiform rust pathogen reveals effectors for host alternation and coevolution with pine.</title>
        <authorList>
            <consortium name="DOE Joint Genome Institute"/>
            <person name="Smith K."/>
            <person name="Pendleton A."/>
            <person name="Kubisiak T."/>
            <person name="Anderson C."/>
            <person name="Salamov A."/>
            <person name="Aerts A."/>
            <person name="Riley R."/>
            <person name="Clum A."/>
            <person name="Lindquist E."/>
            <person name="Ence D."/>
            <person name="Campbell M."/>
            <person name="Kronenberg Z."/>
            <person name="Feau N."/>
            <person name="Dhillon B."/>
            <person name="Hamelin R."/>
            <person name="Burleigh J."/>
            <person name="Smith J."/>
            <person name="Yandell M."/>
            <person name="Nelson C."/>
            <person name="Grigoriev I."/>
            <person name="Davis J."/>
        </authorList>
    </citation>
    <scope>NUCLEOTIDE SEQUENCE</scope>
    <source>
        <strain evidence="8">G11</strain>
    </source>
</reference>
<dbReference type="GO" id="GO:0017022">
    <property type="term" value="F:myosin binding"/>
    <property type="evidence" value="ECO:0007669"/>
    <property type="project" value="InterPro"/>
</dbReference>
<sequence>MAEPLLIPDSPLAKYLQNVVPSEKPIQTTQPKQELDSDSDLGFDLFSWYTNLMSTFINRSDRDLNKSTICNPNESFDDVQARLSETLKYLICSSFLLNPNSQSTFYESLSTSPFSSHQHEQSSQLYKKSTYNHKNSIMLILLIPPFLILLSSLSTWLSSILFTIITSFLFLHPSSPLNHQSETDPLQLQTQLVPTVADLVSNSQAMDARISRAMGAIKEIECVALGLSISQPMPPISRLESASFPFTDPQIDPDSTQTIPSTKLHAIGLRKAVKSVLEQARHLYEQAASDLEIVLQSFSSSSTPDACSPLQTLMEMYGCSREHSNLNQLIDPPLSLSARKARRESWRLSSPNPYESHHNRASWQPALRTSRNDSDINQIGSFEDFKASMNRRSGIQTRRLGLAIGSPIVNNSSSEALYANALGIGSSLNTPGTPQLNWNSNTNNTTGIDSPPTPLSSIVDQTETISPLLRPDRPIIDRRVSLGWGQNPSSKHSNPTSTPRPRPSSNSRPLPTLLPTPSLRRTSSCEPTNSISPSPLTSTSTFDKPEPLSLIELQIAFERMHISRKRTLCGLLALDFSCPLAGHKTWFKTVLVIEKLNEEIKRLTCDLNDGMSQEFGPGTFDLKSNNDKTSLGITRSSSLSSASEEETKIRKDFSPPVNSTFLKQKNKQDIVERLKIVENLLKTLTIKLSFSLKELNENDLNESLKRYESMKIELEKIGKEWDQSRCKLRNLVISGNHHQNQNHQKIIGINNQTKLRPESIDSGESGRTSSIFSSELLTPLEEDNSIEEVEKEVKGEDEEEIEKEFIIKPKLEEVFETYSSSNQAQSVKNESSLVGRIKLTRDERIKLLKEKRESMPIQTKQINHNNHVVTELKDVLSVLKARRLKQFEDFNNSNDPNNNSTEKIQKFRQTLMF</sequence>
<evidence type="ECO:0000256" key="4">
    <source>
        <dbReference type="ARBA" id="ARBA00023136"/>
    </source>
</evidence>
<dbReference type="Proteomes" id="UP000886653">
    <property type="component" value="Unassembled WGS sequence"/>
</dbReference>
<evidence type="ECO:0000259" key="7">
    <source>
        <dbReference type="Pfam" id="PF12632"/>
    </source>
</evidence>
<feature type="compositionally biased region" description="Low complexity" evidence="5">
    <location>
        <begin position="493"/>
        <end position="541"/>
    </location>
</feature>
<dbReference type="AlphaFoldDB" id="A0A9P6NDY4"/>
<keyword evidence="9" id="KW-1185">Reference proteome</keyword>
<keyword evidence="4 6" id="KW-0472">Membrane</keyword>
<gene>
    <name evidence="8" type="ORF">CROQUDRAFT_47684</name>
</gene>
<name>A0A9P6NDY4_9BASI</name>
<evidence type="ECO:0000256" key="1">
    <source>
        <dbReference type="ARBA" id="ARBA00004308"/>
    </source>
</evidence>
<evidence type="ECO:0000256" key="2">
    <source>
        <dbReference type="ARBA" id="ARBA00022692"/>
    </source>
</evidence>
<organism evidence="8 9">
    <name type="scientific">Cronartium quercuum f. sp. fusiforme G11</name>
    <dbReference type="NCBI Taxonomy" id="708437"/>
    <lineage>
        <taxon>Eukaryota</taxon>
        <taxon>Fungi</taxon>
        <taxon>Dikarya</taxon>
        <taxon>Basidiomycota</taxon>
        <taxon>Pucciniomycotina</taxon>
        <taxon>Pucciniomycetes</taxon>
        <taxon>Pucciniales</taxon>
        <taxon>Coleosporiaceae</taxon>
        <taxon>Cronartium</taxon>
    </lineage>
</organism>
<feature type="domain" description="Myosin-binding" evidence="7">
    <location>
        <begin position="186"/>
        <end position="293"/>
    </location>
</feature>
<evidence type="ECO:0000256" key="3">
    <source>
        <dbReference type="ARBA" id="ARBA00022989"/>
    </source>
</evidence>
<comment type="caution">
    <text evidence="8">The sequence shown here is derived from an EMBL/GenBank/DDBJ whole genome shotgun (WGS) entry which is preliminary data.</text>
</comment>
<protein>
    <recommendedName>
        <fullName evidence="7">Myosin-binding domain-containing protein</fullName>
    </recommendedName>
</protein>
<feature type="region of interest" description="Disordered" evidence="5">
    <location>
        <begin position="480"/>
        <end position="543"/>
    </location>
</feature>
<proteinExistence type="predicted"/>
<feature type="compositionally biased region" description="Polar residues" evidence="5">
    <location>
        <begin position="434"/>
        <end position="448"/>
    </location>
</feature>
<comment type="subcellular location">
    <subcellularLocation>
        <location evidence="1">Endomembrane system</location>
    </subcellularLocation>
</comment>
<dbReference type="EMBL" id="MU167301">
    <property type="protein sequence ID" value="KAG0144178.1"/>
    <property type="molecule type" value="Genomic_DNA"/>
</dbReference>
<evidence type="ECO:0000313" key="9">
    <source>
        <dbReference type="Proteomes" id="UP000886653"/>
    </source>
</evidence>
<dbReference type="GO" id="GO:0012505">
    <property type="term" value="C:endomembrane system"/>
    <property type="evidence" value="ECO:0007669"/>
    <property type="project" value="UniProtKB-SubCell"/>
</dbReference>
<keyword evidence="2 6" id="KW-0812">Transmembrane</keyword>
<accession>A0A9P6NDY4</accession>
<feature type="transmembrane region" description="Helical" evidence="6">
    <location>
        <begin position="137"/>
        <end position="170"/>
    </location>
</feature>
<feature type="region of interest" description="Disordered" evidence="5">
    <location>
        <begin position="434"/>
        <end position="458"/>
    </location>
</feature>
<evidence type="ECO:0000256" key="5">
    <source>
        <dbReference type="SAM" id="MobiDB-lite"/>
    </source>
</evidence>